<evidence type="ECO:0000256" key="1">
    <source>
        <dbReference type="ARBA" id="ARBA00000085"/>
    </source>
</evidence>
<dbReference type="Pfam" id="PF07494">
    <property type="entry name" value="Reg_prop"/>
    <property type="match status" value="1"/>
</dbReference>
<reference evidence="7" key="1">
    <citation type="journal article" date="2019" name="Int. J. Syst. Evol. Microbiol.">
        <title>The Global Catalogue of Microorganisms (GCM) 10K type strain sequencing project: providing services to taxonomists for standard genome sequencing and annotation.</title>
        <authorList>
            <consortium name="The Broad Institute Genomics Platform"/>
            <consortium name="The Broad Institute Genome Sequencing Center for Infectious Disease"/>
            <person name="Wu L."/>
            <person name="Ma J."/>
        </authorList>
    </citation>
    <scope>NUCLEOTIDE SEQUENCE [LARGE SCALE GENOMIC DNA]</scope>
    <source>
        <strain evidence="7">CGMCC 1.15461</strain>
    </source>
</reference>
<dbReference type="EMBL" id="BMJE01000004">
    <property type="protein sequence ID" value="GGB78847.1"/>
    <property type="molecule type" value="Genomic_DNA"/>
</dbReference>
<dbReference type="RefSeq" id="WP_188621023.1">
    <property type="nucleotide sequence ID" value="NZ_BMJE01000004.1"/>
</dbReference>
<dbReference type="Gene3D" id="1.10.287.130">
    <property type="match status" value="1"/>
</dbReference>
<evidence type="ECO:0000313" key="7">
    <source>
        <dbReference type="Proteomes" id="UP000615760"/>
    </source>
</evidence>
<dbReference type="Gene3D" id="3.30.565.10">
    <property type="entry name" value="Histidine kinase-like ATPase, C-terminal domain"/>
    <property type="match status" value="1"/>
</dbReference>
<keyword evidence="6" id="KW-0808">Transferase</keyword>
<dbReference type="SUPFAM" id="SSF47384">
    <property type="entry name" value="Homodimeric domain of signal transducing histidine kinase"/>
    <property type="match status" value="1"/>
</dbReference>
<dbReference type="Gene3D" id="2.60.40.10">
    <property type="entry name" value="Immunoglobulins"/>
    <property type="match status" value="1"/>
</dbReference>
<evidence type="ECO:0000256" key="3">
    <source>
        <dbReference type="ARBA" id="ARBA00022553"/>
    </source>
</evidence>
<proteinExistence type="predicted"/>
<gene>
    <name evidence="6" type="ORF">GCM10007424_18770</name>
</gene>
<feature type="transmembrane region" description="Helical" evidence="4">
    <location>
        <begin position="723"/>
        <end position="741"/>
    </location>
</feature>
<dbReference type="Gene3D" id="2.130.10.10">
    <property type="entry name" value="YVTN repeat-like/Quinoprotein amine dehydrogenase"/>
    <property type="match status" value="2"/>
</dbReference>
<keyword evidence="4" id="KW-1133">Transmembrane helix</keyword>
<dbReference type="EC" id="2.7.13.3" evidence="2"/>
<dbReference type="InterPro" id="IPR013783">
    <property type="entry name" value="Ig-like_fold"/>
</dbReference>
<dbReference type="InterPro" id="IPR015943">
    <property type="entry name" value="WD40/YVTN_repeat-like_dom_sf"/>
</dbReference>
<dbReference type="InterPro" id="IPR003661">
    <property type="entry name" value="HisK_dim/P_dom"/>
</dbReference>
<feature type="domain" description="Histidine kinase" evidence="5">
    <location>
        <begin position="793"/>
        <end position="1006"/>
    </location>
</feature>
<dbReference type="Pfam" id="PF02518">
    <property type="entry name" value="HATPase_c"/>
    <property type="match status" value="1"/>
</dbReference>
<evidence type="ECO:0000256" key="2">
    <source>
        <dbReference type="ARBA" id="ARBA00012438"/>
    </source>
</evidence>
<dbReference type="SUPFAM" id="SSF55874">
    <property type="entry name" value="ATPase domain of HSP90 chaperone/DNA topoisomerase II/histidine kinase"/>
    <property type="match status" value="1"/>
</dbReference>
<protein>
    <recommendedName>
        <fullName evidence="2">histidine kinase</fullName>
        <ecNumber evidence="2">2.7.13.3</ecNumber>
    </recommendedName>
</protein>
<keyword evidence="6" id="KW-0418">Kinase</keyword>
<keyword evidence="4" id="KW-0472">Membrane</keyword>
<name>A0ABQ1JYW1_9FLAO</name>
<accession>A0ABQ1JYW1</accession>
<evidence type="ECO:0000259" key="5">
    <source>
        <dbReference type="PROSITE" id="PS50109"/>
    </source>
</evidence>
<dbReference type="InterPro" id="IPR003594">
    <property type="entry name" value="HATPase_dom"/>
</dbReference>
<dbReference type="PANTHER" id="PTHR43547:SF2">
    <property type="entry name" value="HYBRID SIGNAL TRANSDUCTION HISTIDINE KINASE C"/>
    <property type="match status" value="1"/>
</dbReference>
<dbReference type="PANTHER" id="PTHR43547">
    <property type="entry name" value="TWO-COMPONENT HISTIDINE KINASE"/>
    <property type="match status" value="1"/>
</dbReference>
<dbReference type="SMART" id="SM00387">
    <property type="entry name" value="HATPase_c"/>
    <property type="match status" value="1"/>
</dbReference>
<sequence length="1006" mass="115685">MRSSQYIFIVFLLFTVFCKGQEAYHTQWYSADNNYLPQNSVKSITPDKYGFIWLSTESGIIRFDGKNFKIFNSSNINNLVSDRMYVFGGSVSNDSITILNGSHQFLVIRERTVNIDTPRVSPPIKVNKGQFKWNVEFRLGLHYAQKGHVFRLASGNNTTYIIGNDSIRQYDLEYNLKSKYAYIPPADSLQFFGISGKLYLKGKNNNYIHLTKNGSTTNTFRNLPLKDYKVYTNETSEQVFLVSGKNLYIVKEKDNLLHTELIYTDFDSTHNITSIYYNENNKNLYLGSSNKGFLVVKKREFITTGSPFKMERGVDGVYYGLVDFKEGKVLASTGSIFKNGKYIGSIPIGEYNDKYCIIIDDNEDIWVKSFINLYHFKKKSGYKDYNHWKLDSYISTLSKSYDGKIWVATVNSVNEERNGSLYVINTKEKNVKPKLYKKLKNGASAIYSANNKELWVGSRNGLVKMNLKNNTVEEIPGFENAHIRDVIFDDNNYIWLATYTKGLFLYKDGKITNFPLDKNKYLLSSHCIIEDKNGFFWISTNRGLFRVKKKQLVEYASGKKNSIYYYYYNKDSGFNTNEFNGGCKPCGLYINDFIYLPSMDGLVYFNPDEVPIEKPDNEIFIDNVEVDDSIIKVNALQLNRKFGRAKFFVTSPFYGNHYNQDIETQLTGPVSQNWASLTNNYVAFSTLPPGNYTLTARKLTGFESNYMYKSINFTVVPAFWQTLWFKVLVAITGSIILLILFKMRLRYIQYRNIMLERKVTLQTAQLRNTITTLRKTKNNLSAQNESHKKLIKTITHDIKTPLKFMAITGRYVYNNMDGKDSALKEDVESIYTSSSQLYAFVDEFLEYSKQIDKNIASVPFCLKELVNEKINFFQTLASHKEVELINNISSDITVNVNRHLLSIVIHNLMDNALKNTYHHDKIIFSAVENKAETILSIKDTGRGMSKEQTELYNEMIAETSDSNNKNQTMQSGMGLQIIAELLIIMDAKMVINSIEDAGTEVKITLK</sequence>
<dbReference type="InterPro" id="IPR005467">
    <property type="entry name" value="His_kinase_dom"/>
</dbReference>
<keyword evidence="4" id="KW-0812">Transmembrane</keyword>
<dbReference type="InterPro" id="IPR036890">
    <property type="entry name" value="HATPase_C_sf"/>
</dbReference>
<keyword evidence="7" id="KW-1185">Reference proteome</keyword>
<comment type="catalytic activity">
    <reaction evidence="1">
        <text>ATP + protein L-histidine = ADP + protein N-phospho-L-histidine.</text>
        <dbReference type="EC" id="2.7.13.3"/>
    </reaction>
</comment>
<evidence type="ECO:0000313" key="6">
    <source>
        <dbReference type="EMBL" id="GGB78847.1"/>
    </source>
</evidence>
<evidence type="ECO:0000256" key="4">
    <source>
        <dbReference type="SAM" id="Phobius"/>
    </source>
</evidence>
<comment type="caution">
    <text evidence="6">The sequence shown here is derived from an EMBL/GenBank/DDBJ whole genome shotgun (WGS) entry which is preliminary data.</text>
</comment>
<dbReference type="InterPro" id="IPR011110">
    <property type="entry name" value="Reg_prop"/>
</dbReference>
<dbReference type="GO" id="GO:0016301">
    <property type="term" value="F:kinase activity"/>
    <property type="evidence" value="ECO:0007669"/>
    <property type="project" value="UniProtKB-KW"/>
</dbReference>
<dbReference type="CDD" id="cd00082">
    <property type="entry name" value="HisKA"/>
    <property type="match status" value="1"/>
</dbReference>
<dbReference type="InterPro" id="IPR036097">
    <property type="entry name" value="HisK_dim/P_sf"/>
</dbReference>
<keyword evidence="3" id="KW-0597">Phosphoprotein</keyword>
<organism evidence="6 7">
    <name type="scientific">Flavobacterium suaedae</name>
    <dbReference type="NCBI Taxonomy" id="1767027"/>
    <lineage>
        <taxon>Bacteria</taxon>
        <taxon>Pseudomonadati</taxon>
        <taxon>Bacteroidota</taxon>
        <taxon>Flavobacteriia</taxon>
        <taxon>Flavobacteriales</taxon>
        <taxon>Flavobacteriaceae</taxon>
        <taxon>Flavobacterium</taxon>
    </lineage>
</organism>
<dbReference type="Proteomes" id="UP000615760">
    <property type="component" value="Unassembled WGS sequence"/>
</dbReference>
<dbReference type="PROSITE" id="PS50109">
    <property type="entry name" value="HIS_KIN"/>
    <property type="match status" value="1"/>
</dbReference>
<dbReference type="SUPFAM" id="SSF63829">
    <property type="entry name" value="Calcium-dependent phosphotriesterase"/>
    <property type="match status" value="2"/>
</dbReference>